<gene>
    <name evidence="14" type="ORF">G3M78_09040</name>
</gene>
<evidence type="ECO:0000256" key="11">
    <source>
        <dbReference type="ARBA" id="ARBA00023160"/>
    </source>
</evidence>
<comment type="subcellular location">
    <subcellularLocation>
        <location evidence="1">Membrane</location>
        <topology evidence="1">Multi-pass membrane protein</topology>
    </subcellularLocation>
</comment>
<evidence type="ECO:0000256" key="4">
    <source>
        <dbReference type="ARBA" id="ARBA00022692"/>
    </source>
</evidence>
<keyword evidence="7" id="KW-0560">Oxidoreductase</keyword>
<keyword evidence="9" id="KW-0443">Lipid metabolism</keyword>
<evidence type="ECO:0000256" key="3">
    <source>
        <dbReference type="ARBA" id="ARBA00022516"/>
    </source>
</evidence>
<dbReference type="GO" id="GO:0016020">
    <property type="term" value="C:membrane"/>
    <property type="evidence" value="ECO:0007669"/>
    <property type="project" value="UniProtKB-SubCell"/>
</dbReference>
<dbReference type="EMBL" id="CP048620">
    <property type="protein sequence ID" value="QPJ65530.1"/>
    <property type="molecule type" value="Genomic_DNA"/>
</dbReference>
<dbReference type="Proteomes" id="UP000594464">
    <property type="component" value="Chromosome"/>
</dbReference>
<keyword evidence="5" id="KW-0276">Fatty acid metabolism</keyword>
<evidence type="ECO:0000256" key="1">
    <source>
        <dbReference type="ARBA" id="ARBA00004141"/>
    </source>
</evidence>
<evidence type="ECO:0000256" key="5">
    <source>
        <dbReference type="ARBA" id="ARBA00022832"/>
    </source>
</evidence>
<feature type="domain" description="Fatty acid desaturase" evidence="13">
    <location>
        <begin position="39"/>
        <end position="248"/>
    </location>
</feature>
<organism evidence="14 15">
    <name type="scientific">Candidatus Nitrohelix vancouverensis</name>
    <dbReference type="NCBI Taxonomy" id="2705534"/>
    <lineage>
        <taxon>Bacteria</taxon>
        <taxon>Pseudomonadati</taxon>
        <taxon>Nitrospinota/Tectimicrobiota group</taxon>
        <taxon>Nitrospinota</taxon>
        <taxon>Nitrospinia</taxon>
        <taxon>Nitrospinales</taxon>
        <taxon>Nitrospinaceae</taxon>
        <taxon>Candidatus Nitrohelix</taxon>
    </lineage>
</organism>
<evidence type="ECO:0000256" key="8">
    <source>
        <dbReference type="ARBA" id="ARBA00023004"/>
    </source>
</evidence>
<evidence type="ECO:0000313" key="14">
    <source>
        <dbReference type="EMBL" id="QPJ65530.1"/>
    </source>
</evidence>
<evidence type="ECO:0000256" key="2">
    <source>
        <dbReference type="ARBA" id="ARBA00008749"/>
    </source>
</evidence>
<sequence>MPQIKSLKPVKAVNKEVTGFFIFLHLMAIPAFFPFGFSWSAVAVMLFLYWLTASIGICLGYHRYLTHRSFELPKWLGYFVVFCGALACENGPIKWVGQHRMHHAGSDTDEDPHSAREGFWWAHLGWMVHTHPKFDNQEVIQSYTKDINDDKFYQFLDAHFIKIQIAFGLVLLAIGGWPMVFWGIFLRLIVVYHVTWLVNSASHMFGYVNVRLQDDLATNCWWVGLLAWGEGWHNNHHAFPSSARHGLRPWEFDMTWMAICVLKFFGLATKIKVAKLTPLEDEIEDLFSGEVVKQAA</sequence>
<evidence type="ECO:0000256" key="6">
    <source>
        <dbReference type="ARBA" id="ARBA00022989"/>
    </source>
</evidence>
<keyword evidence="8" id="KW-0408">Iron</keyword>
<dbReference type="AlphaFoldDB" id="A0A7T0C2X0"/>
<evidence type="ECO:0000256" key="7">
    <source>
        <dbReference type="ARBA" id="ARBA00023002"/>
    </source>
</evidence>
<feature type="transmembrane region" description="Helical" evidence="12">
    <location>
        <begin position="12"/>
        <end position="33"/>
    </location>
</feature>
<dbReference type="KEGG" id="nva:G3M78_09040"/>
<keyword evidence="3" id="KW-0444">Lipid biosynthesis</keyword>
<comment type="similarity">
    <text evidence="2">Belongs to the fatty acid desaturase type 2 family.</text>
</comment>
<dbReference type="InterPro" id="IPR015876">
    <property type="entry name" value="Acyl-CoA_DS"/>
</dbReference>
<dbReference type="Pfam" id="PF00487">
    <property type="entry name" value="FA_desaturase"/>
    <property type="match status" value="1"/>
</dbReference>
<evidence type="ECO:0000256" key="10">
    <source>
        <dbReference type="ARBA" id="ARBA00023136"/>
    </source>
</evidence>
<keyword evidence="4 12" id="KW-0812">Transmembrane</keyword>
<evidence type="ECO:0000259" key="13">
    <source>
        <dbReference type="Pfam" id="PF00487"/>
    </source>
</evidence>
<accession>A0A7T0C2X0</accession>
<evidence type="ECO:0000313" key="15">
    <source>
        <dbReference type="Proteomes" id="UP000594464"/>
    </source>
</evidence>
<dbReference type="InterPro" id="IPR005804">
    <property type="entry name" value="FA_desaturase_dom"/>
</dbReference>
<keyword evidence="10 12" id="KW-0472">Membrane</keyword>
<feature type="transmembrane region" description="Helical" evidence="12">
    <location>
        <begin position="155"/>
        <end position="174"/>
    </location>
</feature>
<feature type="transmembrane region" description="Helical" evidence="12">
    <location>
        <begin position="39"/>
        <end position="61"/>
    </location>
</feature>
<dbReference type="PANTHER" id="PTHR11351:SF31">
    <property type="entry name" value="DESATURASE 1, ISOFORM A-RELATED"/>
    <property type="match status" value="1"/>
</dbReference>
<keyword evidence="11" id="KW-0275">Fatty acid biosynthesis</keyword>
<dbReference type="GO" id="GO:0016717">
    <property type="term" value="F:oxidoreductase activity, acting on paired donors, with oxidation of a pair of donors resulting in the reduction of molecular oxygen to two molecules of water"/>
    <property type="evidence" value="ECO:0007669"/>
    <property type="project" value="InterPro"/>
</dbReference>
<dbReference type="CDD" id="cd03505">
    <property type="entry name" value="Delta9-FADS-like"/>
    <property type="match status" value="1"/>
</dbReference>
<evidence type="ECO:0000256" key="9">
    <source>
        <dbReference type="ARBA" id="ARBA00023098"/>
    </source>
</evidence>
<dbReference type="PRINTS" id="PR00075">
    <property type="entry name" value="FACDDSATRASE"/>
</dbReference>
<dbReference type="GO" id="GO:0006633">
    <property type="term" value="P:fatty acid biosynthetic process"/>
    <property type="evidence" value="ECO:0007669"/>
    <property type="project" value="UniProtKB-KW"/>
</dbReference>
<proteinExistence type="inferred from homology"/>
<reference evidence="15" key="1">
    <citation type="submission" date="2020-02" db="EMBL/GenBank/DDBJ databases">
        <title>Genomic and physiological characterization of two novel Nitrospinaceae genera.</title>
        <authorList>
            <person name="Mueller A.J."/>
            <person name="Jung M.-Y."/>
            <person name="Strachan C.R."/>
            <person name="Herbold C.W."/>
            <person name="Kirkegaard R.H."/>
            <person name="Daims H."/>
        </authorList>
    </citation>
    <scope>NUCLEOTIDE SEQUENCE [LARGE SCALE GENOMIC DNA]</scope>
</reference>
<protein>
    <submittedName>
        <fullName evidence="14">Acyl-CoA desaturase</fullName>
    </submittedName>
</protein>
<name>A0A7T0C2X0_9BACT</name>
<dbReference type="PANTHER" id="PTHR11351">
    <property type="entry name" value="ACYL-COA DESATURASE"/>
    <property type="match status" value="1"/>
</dbReference>
<keyword evidence="6 12" id="KW-1133">Transmembrane helix</keyword>
<evidence type="ECO:0000256" key="12">
    <source>
        <dbReference type="SAM" id="Phobius"/>
    </source>
</evidence>